<keyword evidence="1" id="KW-0408">Iron</keyword>
<proteinExistence type="predicted"/>
<dbReference type="GO" id="GO:0046914">
    <property type="term" value="F:transition metal ion binding"/>
    <property type="evidence" value="ECO:0007669"/>
    <property type="project" value="InterPro"/>
</dbReference>
<dbReference type="InterPro" id="IPR053184">
    <property type="entry name" value="FeoA-like"/>
</dbReference>
<dbReference type="SUPFAM" id="SSF50037">
    <property type="entry name" value="C-terminal domain of transcriptional repressors"/>
    <property type="match status" value="1"/>
</dbReference>
<feature type="domain" description="Ferrous iron transporter FeoA-like" evidence="2">
    <location>
        <begin position="1"/>
        <end position="73"/>
    </location>
</feature>
<dbReference type="InterPro" id="IPR007167">
    <property type="entry name" value="Fe-transptr_FeoA-like"/>
</dbReference>
<dbReference type="EMBL" id="LNQE01001842">
    <property type="protein sequence ID" value="KUG04725.1"/>
    <property type="molecule type" value="Genomic_DNA"/>
</dbReference>
<dbReference type="AlphaFoldDB" id="A0A0W8E7X7"/>
<accession>A0A0W8E7X7</accession>
<evidence type="ECO:0000259" key="2">
    <source>
        <dbReference type="SMART" id="SM00899"/>
    </source>
</evidence>
<dbReference type="PANTHER" id="PTHR43151">
    <property type="entry name" value="FEOA FAMILY PROTEIN"/>
    <property type="match status" value="1"/>
</dbReference>
<organism evidence="3">
    <name type="scientific">hydrocarbon metagenome</name>
    <dbReference type="NCBI Taxonomy" id="938273"/>
    <lineage>
        <taxon>unclassified sequences</taxon>
        <taxon>metagenomes</taxon>
        <taxon>ecological metagenomes</taxon>
    </lineage>
</organism>
<dbReference type="InterPro" id="IPR008988">
    <property type="entry name" value="Transcriptional_repressor_C"/>
</dbReference>
<sequence length="81" mass="8624">MYLKDMRAGQSGQVVKITKGHAAERRLFEIGLVPGASVEVVSRHPFKGPLLLQVGNARLAVGQGIAEAVEVKLNDNSTTTP</sequence>
<evidence type="ECO:0000256" key="1">
    <source>
        <dbReference type="ARBA" id="ARBA00023004"/>
    </source>
</evidence>
<gene>
    <name evidence="3" type="ORF">ASZ90_017864</name>
</gene>
<protein>
    <submittedName>
        <fullName evidence="3">Ferrous iron transport protein a</fullName>
    </submittedName>
</protein>
<dbReference type="InterPro" id="IPR038157">
    <property type="entry name" value="FeoA_core_dom"/>
</dbReference>
<evidence type="ECO:0000313" key="3">
    <source>
        <dbReference type="EMBL" id="KUG04725.1"/>
    </source>
</evidence>
<dbReference type="PANTHER" id="PTHR43151:SF1">
    <property type="entry name" value="SSR2333 PROTEIN"/>
    <property type="match status" value="1"/>
</dbReference>
<reference evidence="3" key="1">
    <citation type="journal article" date="2015" name="Proc. Natl. Acad. Sci. U.S.A.">
        <title>Networks of energetic and metabolic interactions define dynamics in microbial communities.</title>
        <authorList>
            <person name="Embree M."/>
            <person name="Liu J.K."/>
            <person name="Al-Bassam M.M."/>
            <person name="Zengler K."/>
        </authorList>
    </citation>
    <scope>NUCLEOTIDE SEQUENCE</scope>
</reference>
<dbReference type="SMART" id="SM00899">
    <property type="entry name" value="FeoA"/>
    <property type="match status" value="1"/>
</dbReference>
<name>A0A0W8E7X7_9ZZZZ</name>
<comment type="caution">
    <text evidence="3">The sequence shown here is derived from an EMBL/GenBank/DDBJ whole genome shotgun (WGS) entry which is preliminary data.</text>
</comment>
<dbReference type="Gene3D" id="2.30.30.90">
    <property type="match status" value="1"/>
</dbReference>
<dbReference type="Pfam" id="PF04023">
    <property type="entry name" value="FeoA"/>
    <property type="match status" value="1"/>
</dbReference>